<keyword evidence="4" id="KW-1185">Reference proteome</keyword>
<dbReference type="InterPro" id="IPR016064">
    <property type="entry name" value="NAD/diacylglycerol_kinase_sf"/>
</dbReference>
<dbReference type="STRING" id="150033.RV14_GL000518"/>
<reference evidence="3 4" key="1">
    <citation type="submission" date="2014-12" db="EMBL/GenBank/DDBJ databases">
        <title>Draft genome sequences of 29 type strains of Enterococci.</title>
        <authorList>
            <person name="Zhong Z."/>
            <person name="Sun Z."/>
            <person name="Liu W."/>
            <person name="Zhang W."/>
            <person name="Zhang H."/>
        </authorList>
    </citation>
    <scope>NUCLEOTIDE SEQUENCE [LARGE SCALE GENOMIC DNA]</scope>
    <source>
        <strain evidence="3 4">DSM 15687</strain>
    </source>
</reference>
<sequence>MNKYHLGSFSYLFSVLHVLFCQKSFPISVVMNEKQLNFDKAFLCTATNGGGMTIVPTAQITKPTIDFVVVEQINLFKILGLLFLLLRKKQMKSKYFHHFTINKLQILSTVPQYGQEDGEDTKKQLFDLQIFTKKQLFWGSVKC</sequence>
<dbReference type="EMBL" id="JXLB01000013">
    <property type="protein sequence ID" value="OJG80776.1"/>
    <property type="molecule type" value="Genomic_DNA"/>
</dbReference>
<protein>
    <recommendedName>
        <fullName evidence="2">YegS/DAGK C-terminal domain-containing protein</fullName>
    </recommendedName>
</protein>
<proteinExistence type="predicted"/>
<feature type="transmembrane region" description="Helical" evidence="1">
    <location>
        <begin position="67"/>
        <end position="86"/>
    </location>
</feature>
<dbReference type="SUPFAM" id="SSF111331">
    <property type="entry name" value="NAD kinase/diacylglycerol kinase-like"/>
    <property type="match status" value="1"/>
</dbReference>
<gene>
    <name evidence="3" type="ORF">RV14_GL000518</name>
</gene>
<dbReference type="InterPro" id="IPR045540">
    <property type="entry name" value="YegS/DAGK_C"/>
</dbReference>
<dbReference type="AlphaFoldDB" id="A0A1L8WIC1"/>
<feature type="domain" description="YegS/DAGK C-terminal" evidence="2">
    <location>
        <begin position="5"/>
        <end position="121"/>
    </location>
</feature>
<keyword evidence="1" id="KW-0472">Membrane</keyword>
<name>A0A1L8WIC1_9ENTE</name>
<dbReference type="Proteomes" id="UP000182152">
    <property type="component" value="Unassembled WGS sequence"/>
</dbReference>
<dbReference type="Pfam" id="PF19279">
    <property type="entry name" value="YegS_C"/>
    <property type="match status" value="1"/>
</dbReference>
<organism evidence="3 4">
    <name type="scientific">Enterococcus ratti</name>
    <dbReference type="NCBI Taxonomy" id="150033"/>
    <lineage>
        <taxon>Bacteria</taxon>
        <taxon>Bacillati</taxon>
        <taxon>Bacillota</taxon>
        <taxon>Bacilli</taxon>
        <taxon>Lactobacillales</taxon>
        <taxon>Enterococcaceae</taxon>
        <taxon>Enterococcus</taxon>
    </lineage>
</organism>
<dbReference type="Gene3D" id="2.60.200.40">
    <property type="match status" value="1"/>
</dbReference>
<keyword evidence="1" id="KW-0812">Transmembrane</keyword>
<comment type="caution">
    <text evidence="3">The sequence shown here is derived from an EMBL/GenBank/DDBJ whole genome shotgun (WGS) entry which is preliminary data.</text>
</comment>
<accession>A0A1L8WIC1</accession>
<evidence type="ECO:0000313" key="3">
    <source>
        <dbReference type="EMBL" id="OJG80776.1"/>
    </source>
</evidence>
<keyword evidence="1" id="KW-1133">Transmembrane helix</keyword>
<evidence type="ECO:0000313" key="4">
    <source>
        <dbReference type="Proteomes" id="UP000182152"/>
    </source>
</evidence>
<evidence type="ECO:0000256" key="1">
    <source>
        <dbReference type="SAM" id="Phobius"/>
    </source>
</evidence>
<evidence type="ECO:0000259" key="2">
    <source>
        <dbReference type="Pfam" id="PF19279"/>
    </source>
</evidence>